<protein>
    <submittedName>
        <fullName evidence="2">Uncharacterized protein</fullName>
    </submittedName>
</protein>
<keyword evidence="1" id="KW-0472">Membrane</keyword>
<name>A0AAV6TPC5_9ARAC</name>
<dbReference type="Proteomes" id="UP000827092">
    <property type="component" value="Unassembled WGS sequence"/>
</dbReference>
<reference evidence="2 3" key="1">
    <citation type="journal article" date="2022" name="Nat. Ecol. Evol.">
        <title>A masculinizing supergene underlies an exaggerated male reproductive morph in a spider.</title>
        <authorList>
            <person name="Hendrickx F."/>
            <person name="De Corte Z."/>
            <person name="Sonet G."/>
            <person name="Van Belleghem S.M."/>
            <person name="Kostlbacher S."/>
            <person name="Vangestel C."/>
        </authorList>
    </citation>
    <scope>NUCLEOTIDE SEQUENCE [LARGE SCALE GENOMIC DNA]</scope>
    <source>
        <strain evidence="2">W744_W776</strain>
    </source>
</reference>
<feature type="transmembrane region" description="Helical" evidence="1">
    <location>
        <begin position="460"/>
        <end position="479"/>
    </location>
</feature>
<sequence length="512" mass="59101">MDAATRLFQYVERFAPETYRRILHVIRPHSLAAVSRIFQQHLRSSIPDLRVLRPEKVPELCLQFVLAIRRQFPNPGDPFGIQLTCRLTKTGTQGTLDSKHLQASDSTMLYNVDKALKLNFFTNHTQIFELATTHTYASIFIKGYTVDELLDLLPNAGKLERVWPFQKAQNVHGQFKYINMFQFTIVPNRIIYKTFRDLMVALQRLKPDRIVCISDIRYVFQKCGLVSYFFNLIHVAGQQLLFDRDSEYAHLVKFVIKYQCHTGKPLPLTRDGLSKNSERSPIEIFRFEAPKKNYAIECTKIPMKIQPVETSADKIYFGQQFNEGSIADAIQAPKTHFQVQGENEEVFKWYPSANDKRFTAIIENISEDALCDGIPGLSEYGGREVEKNVLEIEIPDSDLVEMLGIFAGLRGWAENCQTKCYFFFHSSYIKPLQQGMSYHKFLRSLFGNNYSLHHSYLHGIHLYCLFVVTLVVALCAYCAHSYSRECDQTFKERVHALRIIYATQCNAKAFAE</sequence>
<evidence type="ECO:0000313" key="3">
    <source>
        <dbReference type="Proteomes" id="UP000827092"/>
    </source>
</evidence>
<dbReference type="EMBL" id="JAFNEN010001470">
    <property type="protein sequence ID" value="KAG8173847.1"/>
    <property type="molecule type" value="Genomic_DNA"/>
</dbReference>
<gene>
    <name evidence="2" type="ORF">JTE90_016336</name>
</gene>
<keyword evidence="1" id="KW-0812">Transmembrane</keyword>
<dbReference type="AlphaFoldDB" id="A0AAV6TPC5"/>
<organism evidence="2 3">
    <name type="scientific">Oedothorax gibbosus</name>
    <dbReference type="NCBI Taxonomy" id="931172"/>
    <lineage>
        <taxon>Eukaryota</taxon>
        <taxon>Metazoa</taxon>
        <taxon>Ecdysozoa</taxon>
        <taxon>Arthropoda</taxon>
        <taxon>Chelicerata</taxon>
        <taxon>Arachnida</taxon>
        <taxon>Araneae</taxon>
        <taxon>Araneomorphae</taxon>
        <taxon>Entelegynae</taxon>
        <taxon>Araneoidea</taxon>
        <taxon>Linyphiidae</taxon>
        <taxon>Erigoninae</taxon>
        <taxon>Oedothorax</taxon>
    </lineage>
</organism>
<comment type="caution">
    <text evidence="2">The sequence shown here is derived from an EMBL/GenBank/DDBJ whole genome shotgun (WGS) entry which is preliminary data.</text>
</comment>
<evidence type="ECO:0000256" key="1">
    <source>
        <dbReference type="SAM" id="Phobius"/>
    </source>
</evidence>
<proteinExistence type="predicted"/>
<keyword evidence="3" id="KW-1185">Reference proteome</keyword>
<evidence type="ECO:0000313" key="2">
    <source>
        <dbReference type="EMBL" id="KAG8173847.1"/>
    </source>
</evidence>
<keyword evidence="1" id="KW-1133">Transmembrane helix</keyword>
<accession>A0AAV6TPC5</accession>